<dbReference type="Proteomes" id="UP000541444">
    <property type="component" value="Unassembled WGS sequence"/>
</dbReference>
<dbReference type="GO" id="GO:0009881">
    <property type="term" value="F:photoreceptor activity"/>
    <property type="evidence" value="ECO:0007669"/>
    <property type="project" value="UniProtKB-KW"/>
</dbReference>
<dbReference type="PROSITE" id="PS50112">
    <property type="entry name" value="PAS"/>
    <property type="match status" value="1"/>
</dbReference>
<dbReference type="EMBL" id="JACGCM010002327">
    <property type="protein sequence ID" value="KAF6141458.1"/>
    <property type="molecule type" value="Genomic_DNA"/>
</dbReference>
<keyword evidence="9" id="KW-1185">Reference proteome</keyword>
<dbReference type="SUPFAM" id="SSF55781">
    <property type="entry name" value="GAF domain-like"/>
    <property type="match status" value="1"/>
</dbReference>
<dbReference type="PANTHER" id="PTHR47876">
    <property type="entry name" value="OS08G0260000 PROTEIN"/>
    <property type="match status" value="1"/>
</dbReference>
<evidence type="ECO:0000256" key="4">
    <source>
        <dbReference type="ARBA" id="ARBA00023015"/>
    </source>
</evidence>
<proteinExistence type="predicted"/>
<dbReference type="InterPro" id="IPR001294">
    <property type="entry name" value="Phytochrome"/>
</dbReference>
<dbReference type="OrthoDB" id="1743164at2759"/>
<gene>
    <name evidence="8" type="ORF">GIB67_021274</name>
</gene>
<dbReference type="InterPro" id="IPR000014">
    <property type="entry name" value="PAS"/>
</dbReference>
<dbReference type="GO" id="GO:0009584">
    <property type="term" value="P:detection of visible light"/>
    <property type="evidence" value="ECO:0007669"/>
    <property type="project" value="InterPro"/>
</dbReference>
<dbReference type="Pfam" id="PF00989">
    <property type="entry name" value="PAS"/>
    <property type="match status" value="1"/>
</dbReference>
<dbReference type="SUPFAM" id="SSF55785">
    <property type="entry name" value="PYP-like sensor domain (PAS domain)"/>
    <property type="match status" value="1"/>
</dbReference>
<accession>A0A7J7LFX1</accession>
<comment type="caution">
    <text evidence="8">The sequence shown here is derived from an EMBL/GenBank/DDBJ whole genome shotgun (WGS) entry which is preliminary data.</text>
</comment>
<evidence type="ECO:0000256" key="6">
    <source>
        <dbReference type="ARBA" id="ARBA00023170"/>
    </source>
</evidence>
<evidence type="ECO:0000313" key="8">
    <source>
        <dbReference type="EMBL" id="KAF6141458.1"/>
    </source>
</evidence>
<sequence length="292" mass="33406">MVLCDMPLRGAPVEDQIRDIASWLHVRHNDSTCLSTNSLLEAEYPGAFVLGEEVCGMAAISITSKDFLIWFCSHVAKEIKWGGAKHDPIDKGDRRKMYPRTSFKAFLEVVKRRSLPWEDVEMDAIHSLHQDINQYIVGIFFVGQDIIGQKLVMDKYTRVQRDYIAIVQISSALIPPIFMIDENRRCSEWNESIQKLIGLKRDKAVGQEGDKVVFGFFNKKDKYLEALLSVNERMDAKGKIIGVLAFLHMASSELQHALQVQRMSEEVAKISLKELAYVRREIRNPFQGITFI</sequence>
<keyword evidence="4" id="KW-0805">Transcription regulation</keyword>
<dbReference type="InterPro" id="IPR043150">
    <property type="entry name" value="Phytochrome_PHY_sf"/>
</dbReference>
<evidence type="ECO:0000256" key="1">
    <source>
        <dbReference type="ARBA" id="ARBA00022543"/>
    </source>
</evidence>
<keyword evidence="6" id="KW-0675">Receptor</keyword>
<evidence type="ECO:0000313" key="9">
    <source>
        <dbReference type="Proteomes" id="UP000541444"/>
    </source>
</evidence>
<dbReference type="InterPro" id="IPR013767">
    <property type="entry name" value="PAS_fold"/>
</dbReference>
<keyword evidence="3" id="KW-0157">Chromophore</keyword>
<evidence type="ECO:0000256" key="3">
    <source>
        <dbReference type="ARBA" id="ARBA00022991"/>
    </source>
</evidence>
<keyword evidence="5" id="KW-0804">Transcription</keyword>
<dbReference type="GO" id="GO:0006355">
    <property type="term" value="P:regulation of DNA-templated transcription"/>
    <property type="evidence" value="ECO:0007669"/>
    <property type="project" value="InterPro"/>
</dbReference>
<feature type="domain" description="PAS" evidence="7">
    <location>
        <begin position="162"/>
        <end position="222"/>
    </location>
</feature>
<dbReference type="InterPro" id="IPR013515">
    <property type="entry name" value="Phytochrome_cen-reg"/>
</dbReference>
<keyword evidence="1" id="KW-0600">Photoreceptor protein</keyword>
<evidence type="ECO:0000259" key="7">
    <source>
        <dbReference type="PROSITE" id="PS50112"/>
    </source>
</evidence>
<evidence type="ECO:0000256" key="2">
    <source>
        <dbReference type="ARBA" id="ARBA00022606"/>
    </source>
</evidence>
<dbReference type="InterPro" id="IPR035965">
    <property type="entry name" value="PAS-like_dom_sf"/>
</dbReference>
<dbReference type="Gene3D" id="3.30.450.270">
    <property type="match status" value="1"/>
</dbReference>
<dbReference type="AlphaFoldDB" id="A0A7J7LFX1"/>
<dbReference type="PRINTS" id="PR01033">
    <property type="entry name" value="PHYTOCHROME"/>
</dbReference>
<keyword evidence="2" id="KW-0716">Sensory transduction</keyword>
<evidence type="ECO:0000256" key="5">
    <source>
        <dbReference type="ARBA" id="ARBA00023163"/>
    </source>
</evidence>
<name>A0A7J7LFX1_9MAGN</name>
<reference evidence="8 9" key="1">
    <citation type="journal article" date="2020" name="IScience">
        <title>Genome Sequencing of the Endangered Kingdonia uniflora (Circaeasteraceae, Ranunculales) Reveals Potential Mechanisms of Evolutionary Specialization.</title>
        <authorList>
            <person name="Sun Y."/>
            <person name="Deng T."/>
            <person name="Zhang A."/>
            <person name="Moore M.J."/>
            <person name="Landis J.B."/>
            <person name="Lin N."/>
            <person name="Zhang H."/>
            <person name="Zhang X."/>
            <person name="Huang J."/>
            <person name="Zhang X."/>
            <person name="Sun H."/>
            <person name="Wang H."/>
        </authorList>
    </citation>
    <scope>NUCLEOTIDE SEQUENCE [LARGE SCALE GENOMIC DNA]</scope>
    <source>
        <strain evidence="8">TB1705</strain>
        <tissue evidence="8">Leaf</tissue>
    </source>
</reference>
<dbReference type="Pfam" id="PF00360">
    <property type="entry name" value="PHY"/>
    <property type="match status" value="1"/>
</dbReference>
<organism evidence="8 9">
    <name type="scientific">Kingdonia uniflora</name>
    <dbReference type="NCBI Taxonomy" id="39325"/>
    <lineage>
        <taxon>Eukaryota</taxon>
        <taxon>Viridiplantae</taxon>
        <taxon>Streptophyta</taxon>
        <taxon>Embryophyta</taxon>
        <taxon>Tracheophyta</taxon>
        <taxon>Spermatophyta</taxon>
        <taxon>Magnoliopsida</taxon>
        <taxon>Ranunculales</taxon>
        <taxon>Circaeasteraceae</taxon>
        <taxon>Kingdonia</taxon>
    </lineage>
</organism>
<protein>
    <recommendedName>
        <fullName evidence="7">PAS domain-containing protein</fullName>
    </recommendedName>
</protein>
<dbReference type="PANTHER" id="PTHR47876:SF3">
    <property type="entry name" value="PHYTOCHROME 1"/>
    <property type="match status" value="1"/>
</dbReference>